<protein>
    <recommendedName>
        <fullName evidence="12">Methylenetetrahydrofolate reductase</fullName>
        <ecNumber evidence="12">1.5.1.54</ecNumber>
    </recommendedName>
</protein>
<accession>A0A932GS53</accession>
<evidence type="ECO:0000313" key="13">
    <source>
        <dbReference type="EMBL" id="MBI3016257.1"/>
    </source>
</evidence>
<dbReference type="EC" id="1.5.1.54" evidence="12"/>
<evidence type="ECO:0000256" key="11">
    <source>
        <dbReference type="ARBA" id="ARBA00048628"/>
    </source>
</evidence>
<keyword evidence="6 12" id="KW-0274">FAD</keyword>
<keyword evidence="9" id="KW-0486">Methionine biosynthesis</keyword>
<dbReference type="GO" id="GO:0035999">
    <property type="term" value="P:tetrahydrofolate interconversion"/>
    <property type="evidence" value="ECO:0007669"/>
    <property type="project" value="TreeGrafter"/>
</dbReference>
<evidence type="ECO:0000256" key="6">
    <source>
        <dbReference type="ARBA" id="ARBA00022827"/>
    </source>
</evidence>
<evidence type="ECO:0000256" key="7">
    <source>
        <dbReference type="ARBA" id="ARBA00023002"/>
    </source>
</evidence>
<name>A0A932GS53_UNCTE</name>
<comment type="caution">
    <text evidence="13">The sequence shown here is derived from an EMBL/GenBank/DDBJ whole genome shotgun (WGS) entry which is preliminary data.</text>
</comment>
<dbReference type="InterPro" id="IPR029041">
    <property type="entry name" value="FAD-linked_oxidoreductase-like"/>
</dbReference>
<comment type="pathway">
    <text evidence="2 12">One-carbon metabolism; tetrahydrofolate interconversion.</text>
</comment>
<comment type="pathway">
    <text evidence="10">Amino-acid biosynthesis; L-methionine biosynthesis via de novo pathway.</text>
</comment>
<keyword evidence="7 12" id="KW-0560">Oxidoreductase</keyword>
<dbReference type="Pfam" id="PF02219">
    <property type="entry name" value="MTHFR"/>
    <property type="match status" value="1"/>
</dbReference>
<keyword evidence="4" id="KW-0028">Amino-acid biosynthesis</keyword>
<dbReference type="InterPro" id="IPR003171">
    <property type="entry name" value="Mehydrof_redctse-like"/>
</dbReference>
<dbReference type="CDD" id="cd00537">
    <property type="entry name" value="MTHFR"/>
    <property type="match status" value="1"/>
</dbReference>
<dbReference type="InterPro" id="IPR004620">
    <property type="entry name" value="MTHF_reductase_bac"/>
</dbReference>
<evidence type="ECO:0000256" key="8">
    <source>
        <dbReference type="ARBA" id="ARBA00023027"/>
    </source>
</evidence>
<evidence type="ECO:0000256" key="2">
    <source>
        <dbReference type="ARBA" id="ARBA00004777"/>
    </source>
</evidence>
<evidence type="ECO:0000256" key="10">
    <source>
        <dbReference type="ARBA" id="ARBA00034478"/>
    </source>
</evidence>
<evidence type="ECO:0000256" key="5">
    <source>
        <dbReference type="ARBA" id="ARBA00022630"/>
    </source>
</evidence>
<dbReference type="AlphaFoldDB" id="A0A932GS53"/>
<evidence type="ECO:0000256" key="4">
    <source>
        <dbReference type="ARBA" id="ARBA00022605"/>
    </source>
</evidence>
<dbReference type="SUPFAM" id="SSF51730">
    <property type="entry name" value="FAD-linked oxidoreductase"/>
    <property type="match status" value="1"/>
</dbReference>
<dbReference type="GO" id="GO:0009086">
    <property type="term" value="P:methionine biosynthetic process"/>
    <property type="evidence" value="ECO:0007669"/>
    <property type="project" value="UniProtKB-KW"/>
</dbReference>
<evidence type="ECO:0000256" key="9">
    <source>
        <dbReference type="ARBA" id="ARBA00023167"/>
    </source>
</evidence>
<dbReference type="PANTHER" id="PTHR45754">
    <property type="entry name" value="METHYLENETETRAHYDROFOLATE REDUCTASE"/>
    <property type="match status" value="1"/>
</dbReference>
<dbReference type="Proteomes" id="UP000741360">
    <property type="component" value="Unassembled WGS sequence"/>
</dbReference>
<dbReference type="GO" id="GO:0071949">
    <property type="term" value="F:FAD binding"/>
    <property type="evidence" value="ECO:0007669"/>
    <property type="project" value="TreeGrafter"/>
</dbReference>
<reference evidence="13" key="1">
    <citation type="submission" date="2020-07" db="EMBL/GenBank/DDBJ databases">
        <title>Huge and variable diversity of episymbiotic CPR bacteria and DPANN archaea in groundwater ecosystems.</title>
        <authorList>
            <person name="He C.Y."/>
            <person name="Keren R."/>
            <person name="Whittaker M."/>
            <person name="Farag I.F."/>
            <person name="Doudna J."/>
            <person name="Cate J.H.D."/>
            <person name="Banfield J.F."/>
        </authorList>
    </citation>
    <scope>NUCLEOTIDE SEQUENCE</scope>
    <source>
        <strain evidence="13">NC_groundwater_717_Ag_S-0.2um_59_8</strain>
    </source>
</reference>
<dbReference type="GO" id="GO:0106312">
    <property type="term" value="F:methylenetetrahydrofolate reductase (NADH) activity"/>
    <property type="evidence" value="ECO:0007669"/>
    <property type="project" value="UniProtKB-EC"/>
</dbReference>
<gene>
    <name evidence="13" type="primary">metF</name>
    <name evidence="13" type="ORF">HYY65_14610</name>
</gene>
<dbReference type="GO" id="GO:0005829">
    <property type="term" value="C:cytosol"/>
    <property type="evidence" value="ECO:0007669"/>
    <property type="project" value="InterPro"/>
</dbReference>
<evidence type="ECO:0000256" key="1">
    <source>
        <dbReference type="ARBA" id="ARBA00001974"/>
    </source>
</evidence>
<evidence type="ECO:0000256" key="3">
    <source>
        <dbReference type="ARBA" id="ARBA00006743"/>
    </source>
</evidence>
<evidence type="ECO:0000256" key="12">
    <source>
        <dbReference type="RuleBase" id="RU003862"/>
    </source>
</evidence>
<sequence length="291" mass="31380">MKFSEAYGRGKFGLSFEIFPPKTPAGEDVLFGAVKALVAFRPSFITCTYGAGGSTREKTIELTVAIGKRFGVSTAAHLTCVGSSHEDLRAWLGKAASQGIENIVALRGDPPRGESHFTPVDGGPAHANELVTVIRREFPHFGIAVAGYPETHQEAASPEEDLAHLKRKVEAGADVVITQLFYENRDFFAFRRRYGEAGIQVPLVPGILPIISYAQIRRITALCGAKLPPALVAKLEAKRDDPEAEMEVGIAHAIRQCRELLDAGAPGLHFYVLNKAAAPSRIIEALGLPGR</sequence>
<comment type="similarity">
    <text evidence="3 12">Belongs to the methylenetetrahydrofolate reductase family.</text>
</comment>
<dbReference type="Gene3D" id="3.20.20.220">
    <property type="match status" value="1"/>
</dbReference>
<comment type="catalytic activity">
    <reaction evidence="11">
        <text>(6S)-5-methyl-5,6,7,8-tetrahydrofolate + NAD(+) = (6R)-5,10-methylene-5,6,7,8-tetrahydrofolate + NADH + H(+)</text>
        <dbReference type="Rhea" id="RHEA:19821"/>
        <dbReference type="ChEBI" id="CHEBI:15378"/>
        <dbReference type="ChEBI" id="CHEBI:15636"/>
        <dbReference type="ChEBI" id="CHEBI:18608"/>
        <dbReference type="ChEBI" id="CHEBI:57540"/>
        <dbReference type="ChEBI" id="CHEBI:57945"/>
        <dbReference type="EC" id="1.5.1.54"/>
    </reaction>
    <physiologicalReaction direction="right-to-left" evidence="11">
        <dbReference type="Rhea" id="RHEA:19823"/>
    </physiologicalReaction>
</comment>
<proteinExistence type="inferred from homology"/>
<keyword evidence="8" id="KW-0520">NAD</keyword>
<dbReference type="NCBIfam" id="TIGR00676">
    <property type="entry name" value="fadh2"/>
    <property type="match status" value="1"/>
</dbReference>
<evidence type="ECO:0000313" key="14">
    <source>
        <dbReference type="Proteomes" id="UP000741360"/>
    </source>
</evidence>
<dbReference type="EMBL" id="JACPSX010000281">
    <property type="protein sequence ID" value="MBI3016257.1"/>
    <property type="molecule type" value="Genomic_DNA"/>
</dbReference>
<dbReference type="PANTHER" id="PTHR45754:SF3">
    <property type="entry name" value="METHYLENETETRAHYDROFOLATE REDUCTASE (NADPH)"/>
    <property type="match status" value="1"/>
</dbReference>
<comment type="cofactor">
    <cofactor evidence="1 12">
        <name>FAD</name>
        <dbReference type="ChEBI" id="CHEBI:57692"/>
    </cofactor>
</comment>
<keyword evidence="5 12" id="KW-0285">Flavoprotein</keyword>
<organism evidence="13 14">
    <name type="scientific">Tectimicrobiota bacterium</name>
    <dbReference type="NCBI Taxonomy" id="2528274"/>
    <lineage>
        <taxon>Bacteria</taxon>
        <taxon>Pseudomonadati</taxon>
        <taxon>Nitrospinota/Tectimicrobiota group</taxon>
        <taxon>Candidatus Tectimicrobiota</taxon>
    </lineage>
</organism>